<name>A0A174NQX0_PARDI</name>
<evidence type="ECO:0000313" key="3">
    <source>
        <dbReference type="Proteomes" id="UP000095332"/>
    </source>
</evidence>
<sequence>MKAYNELKSAGVESNLSFDNGKLDYKANAKRDTIYIPAKDSIIYVPLPVPGDTVYTNRLTWWQQTWIYIGGLFAVILLIKYLPLLWKAILKLLKRN</sequence>
<accession>A0A174NQX0</accession>
<dbReference type="EMBL" id="CZBM01000001">
    <property type="protein sequence ID" value="CUP51064.1"/>
    <property type="molecule type" value="Genomic_DNA"/>
</dbReference>
<evidence type="ECO:0000256" key="1">
    <source>
        <dbReference type="SAM" id="Phobius"/>
    </source>
</evidence>
<gene>
    <name evidence="2" type="ORF">ERS852560_00155</name>
</gene>
<keyword evidence="1" id="KW-0812">Transmembrane</keyword>
<evidence type="ECO:0000313" key="2">
    <source>
        <dbReference type="EMBL" id="CUP51064.1"/>
    </source>
</evidence>
<feature type="transmembrane region" description="Helical" evidence="1">
    <location>
        <begin position="66"/>
        <end position="86"/>
    </location>
</feature>
<keyword evidence="1" id="KW-0472">Membrane</keyword>
<dbReference type="Proteomes" id="UP000095332">
    <property type="component" value="Unassembled WGS sequence"/>
</dbReference>
<dbReference type="AlphaFoldDB" id="A0A174NQX0"/>
<organism evidence="2 3">
    <name type="scientific">Parabacteroides distasonis</name>
    <dbReference type="NCBI Taxonomy" id="823"/>
    <lineage>
        <taxon>Bacteria</taxon>
        <taxon>Pseudomonadati</taxon>
        <taxon>Bacteroidota</taxon>
        <taxon>Bacteroidia</taxon>
        <taxon>Bacteroidales</taxon>
        <taxon>Tannerellaceae</taxon>
        <taxon>Parabacteroides</taxon>
    </lineage>
</organism>
<protein>
    <submittedName>
        <fullName evidence="2">Uncharacterized protein</fullName>
    </submittedName>
</protein>
<reference evidence="2 3" key="1">
    <citation type="submission" date="2015-09" db="EMBL/GenBank/DDBJ databases">
        <authorList>
            <consortium name="Pathogen Informatics"/>
        </authorList>
    </citation>
    <scope>NUCLEOTIDE SEQUENCE [LARGE SCALE GENOMIC DNA]</scope>
    <source>
        <strain evidence="2 3">2789STDY5834948</strain>
    </source>
</reference>
<proteinExistence type="predicted"/>
<keyword evidence="1" id="KW-1133">Transmembrane helix</keyword>